<name>A0A031LRV2_9CREN</name>
<reference evidence="1 2" key="1">
    <citation type="submission" date="2014-03" db="EMBL/GenBank/DDBJ databases">
        <title>Draft genome sequence of the novel thermoacidophilic archaea Acidianus copahuensis ALE1 strain, isolated from Copahue volcanic area in Neuquen Argentina.</title>
        <authorList>
            <person name="Urbieta M.S."/>
            <person name="Rascovan N."/>
            <person name="Castro C."/>
            <person name="Revale S."/>
            <person name="Giaveno M.A."/>
            <person name="Vazquez M.P."/>
            <person name="Donati E.R."/>
        </authorList>
    </citation>
    <scope>NUCLEOTIDE SEQUENCE [LARGE SCALE GENOMIC DNA]</scope>
    <source>
        <strain evidence="1 2">ALE1</strain>
    </source>
</reference>
<proteinExistence type="predicted"/>
<sequence length="117" mass="13687">MDKLQEIAKLRCMNKPVKYIAKRVGMDRDDVEKYISDLIIKTDPFLKEIVKGRKASSTLFDISPLIEMSDLSVDYAKLLLGNEKVLDYVAVKMNDHHDRYMDCIRYHAYILMKKEAK</sequence>
<protein>
    <submittedName>
        <fullName evidence="1">Uncharacterized protein</fullName>
    </submittedName>
</protein>
<comment type="caution">
    <text evidence="1">The sequence shown here is derived from an EMBL/GenBank/DDBJ whole genome shotgun (WGS) entry which is preliminary data.</text>
</comment>
<keyword evidence="2" id="KW-1185">Reference proteome</keyword>
<dbReference type="OrthoDB" id="57108at2157"/>
<evidence type="ECO:0000313" key="2">
    <source>
        <dbReference type="Proteomes" id="UP000024332"/>
    </source>
</evidence>
<dbReference type="RefSeq" id="WP_048099046.1">
    <property type="nucleotide sequence ID" value="NZ_JFZT01000021.1"/>
</dbReference>
<organism evidence="1 2">
    <name type="scientific">Candidatus Acidianus copahuensis</name>
    <dbReference type="NCBI Taxonomy" id="1160895"/>
    <lineage>
        <taxon>Archaea</taxon>
        <taxon>Thermoproteota</taxon>
        <taxon>Thermoprotei</taxon>
        <taxon>Sulfolobales</taxon>
        <taxon>Sulfolobaceae</taxon>
        <taxon>Acidianus</taxon>
    </lineage>
</organism>
<dbReference type="EMBL" id="JFZT01000021">
    <property type="protein sequence ID" value="EZQ10546.1"/>
    <property type="molecule type" value="Genomic_DNA"/>
</dbReference>
<dbReference type="Proteomes" id="UP000024332">
    <property type="component" value="Unassembled WGS sequence"/>
</dbReference>
<evidence type="ECO:0000313" key="1">
    <source>
        <dbReference type="EMBL" id="EZQ10546.1"/>
    </source>
</evidence>
<gene>
    <name evidence="1" type="ORF">CM19_03665</name>
</gene>
<accession>A0A031LRV2</accession>
<dbReference type="AlphaFoldDB" id="A0A031LRV2"/>